<accession>A0AAV1LWZ8</accession>
<evidence type="ECO:0000256" key="1">
    <source>
        <dbReference type="SAM" id="SignalP"/>
    </source>
</evidence>
<dbReference type="AlphaFoldDB" id="A0AAV1LWZ8"/>
<gene>
    <name evidence="2" type="ORF">PARMNEM_LOCUS17679</name>
</gene>
<proteinExistence type="predicted"/>
<evidence type="ECO:0000313" key="2">
    <source>
        <dbReference type="EMBL" id="CAK1598722.1"/>
    </source>
</evidence>
<reference evidence="2 3" key="1">
    <citation type="submission" date="2023-11" db="EMBL/GenBank/DDBJ databases">
        <authorList>
            <person name="Hedman E."/>
            <person name="Englund M."/>
            <person name="Stromberg M."/>
            <person name="Nyberg Akerstrom W."/>
            <person name="Nylinder S."/>
            <person name="Jareborg N."/>
            <person name="Kallberg Y."/>
            <person name="Kronander E."/>
        </authorList>
    </citation>
    <scope>NUCLEOTIDE SEQUENCE [LARGE SCALE GENOMIC DNA]</scope>
</reference>
<organism evidence="2 3">
    <name type="scientific">Parnassius mnemosyne</name>
    <name type="common">clouded apollo</name>
    <dbReference type="NCBI Taxonomy" id="213953"/>
    <lineage>
        <taxon>Eukaryota</taxon>
        <taxon>Metazoa</taxon>
        <taxon>Ecdysozoa</taxon>
        <taxon>Arthropoda</taxon>
        <taxon>Hexapoda</taxon>
        <taxon>Insecta</taxon>
        <taxon>Pterygota</taxon>
        <taxon>Neoptera</taxon>
        <taxon>Endopterygota</taxon>
        <taxon>Lepidoptera</taxon>
        <taxon>Glossata</taxon>
        <taxon>Ditrysia</taxon>
        <taxon>Papilionoidea</taxon>
        <taxon>Papilionidae</taxon>
        <taxon>Parnassiinae</taxon>
        <taxon>Parnassini</taxon>
        <taxon>Parnassius</taxon>
        <taxon>Driopa</taxon>
    </lineage>
</organism>
<dbReference type="Proteomes" id="UP001314205">
    <property type="component" value="Unassembled WGS sequence"/>
</dbReference>
<name>A0AAV1LWZ8_9NEOP</name>
<feature type="signal peptide" evidence="1">
    <location>
        <begin position="1"/>
        <end position="20"/>
    </location>
</feature>
<feature type="chain" id="PRO_5043931547" evidence="1">
    <location>
        <begin position="21"/>
        <end position="397"/>
    </location>
</feature>
<sequence>MNCKIHVIILCFLLFTKITAMLKIIEDELYVNDILRNDLMPTYFMTNEVVEEKVVGNETRNFMPTINGSMDAAYSLLDYHRKMMNEYQCRNYVAEHILEEMGQSVLQNRIGKPLEMNAKDDSFVSRPQDLRSNVMYDIGSANYQEWLNKVAVLNDLYRDNAINNNTNNVSTTDDVQPHVQQRVGYEVFEDHDMPGYGAERPPYDVSKHGGSYDFSLPPPPPPIYHQPSVPHEVHDEYVMEREHHSSLGIADLFDISLTGIAFLSFGMFALQVLMCITMNDQQTQVVQVVDSGDTINVDQGFRFKRDVERDERIAKINTLTRYALMAVKPRTTPCLYRTLCIGNKHSRNVQDNIRYWLPLWHAGVAWMRGGALGALSAAAMGLGGADCDKLYPKHHCL</sequence>
<dbReference type="EMBL" id="CAVLGL010000104">
    <property type="protein sequence ID" value="CAK1598722.1"/>
    <property type="molecule type" value="Genomic_DNA"/>
</dbReference>
<comment type="caution">
    <text evidence="2">The sequence shown here is derived from an EMBL/GenBank/DDBJ whole genome shotgun (WGS) entry which is preliminary data.</text>
</comment>
<evidence type="ECO:0000313" key="3">
    <source>
        <dbReference type="Proteomes" id="UP001314205"/>
    </source>
</evidence>
<keyword evidence="1" id="KW-0732">Signal</keyword>
<keyword evidence="3" id="KW-1185">Reference proteome</keyword>
<protein>
    <submittedName>
        <fullName evidence="2">Uncharacterized protein</fullName>
    </submittedName>
</protein>